<dbReference type="SUPFAM" id="SSF54862">
    <property type="entry name" value="4Fe-4S ferredoxins"/>
    <property type="match status" value="1"/>
</dbReference>
<accession>A0A0V8M3J3</accession>
<evidence type="ECO:0000256" key="3">
    <source>
        <dbReference type="ARBA" id="ARBA00023014"/>
    </source>
</evidence>
<dbReference type="PANTHER" id="PTHR31332">
    <property type="entry name" value="7-HYDROXYMETHYL CHLOROPHYLL A REDUCTASE, CHLOROPLASTIC"/>
    <property type="match status" value="1"/>
</dbReference>
<dbReference type="GO" id="GO:0046872">
    <property type="term" value="F:metal ion binding"/>
    <property type="evidence" value="ECO:0007669"/>
    <property type="project" value="UniProtKB-KW"/>
</dbReference>
<evidence type="ECO:0000313" key="6">
    <source>
        <dbReference type="Proteomes" id="UP000053577"/>
    </source>
</evidence>
<dbReference type="GO" id="GO:0052592">
    <property type="term" value="F:oxidoreductase activity, acting on CH or CH2 groups, with an iron-sulfur protein as acceptor"/>
    <property type="evidence" value="ECO:0007669"/>
    <property type="project" value="TreeGrafter"/>
</dbReference>
<keyword evidence="3" id="KW-0411">Iron-sulfur</keyword>
<evidence type="ECO:0000256" key="2">
    <source>
        <dbReference type="ARBA" id="ARBA00023004"/>
    </source>
</evidence>
<dbReference type="PROSITE" id="PS00198">
    <property type="entry name" value="4FE4S_FER_1"/>
    <property type="match status" value="2"/>
</dbReference>
<dbReference type="RefSeq" id="WP_058292294.1">
    <property type="nucleotide sequence ID" value="NZ_JGYD01000011.1"/>
</dbReference>
<gene>
    <name evidence="5" type="ORF">DA01_02690</name>
</gene>
<dbReference type="InterPro" id="IPR045220">
    <property type="entry name" value="FRHB/FDHB/HCAR-like"/>
</dbReference>
<dbReference type="Pfam" id="PF12838">
    <property type="entry name" value="Fer4_7"/>
    <property type="match status" value="1"/>
</dbReference>
<dbReference type="Proteomes" id="UP000053577">
    <property type="component" value="Unassembled WGS sequence"/>
</dbReference>
<organism evidence="5 6">
    <name type="scientific">Dehalococcoides mccartyi</name>
    <dbReference type="NCBI Taxonomy" id="61435"/>
    <lineage>
        <taxon>Bacteria</taxon>
        <taxon>Bacillati</taxon>
        <taxon>Chloroflexota</taxon>
        <taxon>Dehalococcoidia</taxon>
        <taxon>Dehalococcoidales</taxon>
        <taxon>Dehalococcoidaceae</taxon>
        <taxon>Dehalococcoides</taxon>
    </lineage>
</organism>
<protein>
    <submittedName>
        <fullName evidence="5">FeS-binding protein</fullName>
    </submittedName>
</protein>
<dbReference type="Pfam" id="PF04432">
    <property type="entry name" value="FrhB_FdhB_C"/>
    <property type="match status" value="1"/>
</dbReference>
<proteinExistence type="predicted"/>
<dbReference type="InterPro" id="IPR017896">
    <property type="entry name" value="4Fe4S_Fe-S-bd"/>
</dbReference>
<dbReference type="InterPro" id="IPR007516">
    <property type="entry name" value="Co_F420_Hydgase/DH_bsu_N"/>
</dbReference>
<keyword evidence="1" id="KW-0479">Metal-binding</keyword>
<dbReference type="EMBL" id="JGYD01000011">
    <property type="protein sequence ID" value="KSV18348.1"/>
    <property type="molecule type" value="Genomic_DNA"/>
</dbReference>
<evidence type="ECO:0000259" key="4">
    <source>
        <dbReference type="PROSITE" id="PS51379"/>
    </source>
</evidence>
<dbReference type="AlphaFoldDB" id="A0A0V8M3J3"/>
<keyword evidence="2" id="KW-0408">Iron</keyword>
<dbReference type="PROSITE" id="PS51379">
    <property type="entry name" value="4FE4S_FER_2"/>
    <property type="match status" value="2"/>
</dbReference>
<dbReference type="InterPro" id="IPR017900">
    <property type="entry name" value="4Fe4S_Fe_S_CS"/>
</dbReference>
<dbReference type="Gene3D" id="3.30.70.20">
    <property type="match status" value="1"/>
</dbReference>
<dbReference type="Pfam" id="PF04422">
    <property type="entry name" value="FrhB_FdhB_N"/>
    <property type="match status" value="1"/>
</dbReference>
<feature type="domain" description="4Fe-4S ferredoxin-type" evidence="4">
    <location>
        <begin position="10"/>
        <end position="39"/>
    </location>
</feature>
<dbReference type="PANTHER" id="PTHR31332:SF0">
    <property type="entry name" value="7-HYDROXYMETHYL CHLOROPHYLL A REDUCTASE, CHLOROPLASTIC"/>
    <property type="match status" value="1"/>
</dbReference>
<dbReference type="InterPro" id="IPR007525">
    <property type="entry name" value="FrhB_FdhB_C"/>
</dbReference>
<dbReference type="OrthoDB" id="135003at2"/>
<reference evidence="5 6" key="1">
    <citation type="journal article" date="2015" name="Sci. Rep.">
        <title>A comparative genomics and reductive dehalogenase gene transcription study of two chloroethene-respiring bacteria, Dehalococcoides mccartyi strains MB and 11a.</title>
        <authorList>
            <person name="Low A."/>
            <person name="Shen Z."/>
            <person name="Cheng D."/>
            <person name="Rogers M.J."/>
            <person name="Lee P.K."/>
            <person name="He J."/>
        </authorList>
    </citation>
    <scope>NUCLEOTIDE SEQUENCE [LARGE SCALE GENOMIC DNA]</scope>
    <source>
        <strain evidence="5 6">MB</strain>
    </source>
</reference>
<feature type="domain" description="4Fe-4S ferredoxin-type" evidence="4">
    <location>
        <begin position="45"/>
        <end position="74"/>
    </location>
</feature>
<dbReference type="PATRIC" id="fig|61435.5.peg.541"/>
<dbReference type="GO" id="GO:0051536">
    <property type="term" value="F:iron-sulfur cluster binding"/>
    <property type="evidence" value="ECO:0007669"/>
    <property type="project" value="UniProtKB-KW"/>
</dbReference>
<comment type="caution">
    <text evidence="5">The sequence shown here is derived from an EMBL/GenBank/DDBJ whole genome shotgun (WGS) entry which is preliminary data.</text>
</comment>
<name>A0A0V8M3J3_9CHLR</name>
<evidence type="ECO:0000313" key="5">
    <source>
        <dbReference type="EMBL" id="KSV18348.1"/>
    </source>
</evidence>
<sequence>MANPKAPKSILVTLRQKLCCGCGICQAVCPSGAIKMQIDPQKGIYLPKLNEALCQDCGKCLKVCPGTGINLDEYTEALFGGKSPFLIENSCYTAFSSDSLQRHLSTSGGIATTLLAYALETGLIDGALVSIALPSSPLTPTGFIARTAEELKQAAGSKYCPVAANTAISEIAARPGRYAVAGLPCHIQAIRKAERQNPVLKERIVLHLGIVCSSTMSFKGTEYILKRPGINKDSVTGLSYRTNGWPGDMRLEISGGTTLSLPLKAYHPYHGHGFFTPRRCLMCNDQLNELADIALGDAWLKELENDHEGTSAVIVRGSTGQGFYQSAVKNGCIKSRPLAAKRVMEWRNKRQDYAAKKAVLPLLGWKLPEYPAPHPPARRIAYLYTIEQVINYHLGRTNSSLIIEPAKHFWTMLSGLAERLIGKRASRG</sequence>
<evidence type="ECO:0000256" key="1">
    <source>
        <dbReference type="ARBA" id="ARBA00022723"/>
    </source>
</evidence>